<protein>
    <submittedName>
        <fullName evidence="9">ABC transporter ATP-binding protein</fullName>
    </submittedName>
</protein>
<comment type="caution">
    <text evidence="9">The sequence shown here is derived from an EMBL/GenBank/DDBJ whole genome shotgun (WGS) entry which is preliminary data.</text>
</comment>
<keyword evidence="6 9" id="KW-0067">ATP-binding</keyword>
<evidence type="ECO:0000256" key="4">
    <source>
        <dbReference type="ARBA" id="ARBA00022475"/>
    </source>
</evidence>
<reference evidence="9" key="1">
    <citation type="submission" date="2021-08" db="EMBL/GenBank/DDBJ databases">
        <title>Hoeflea bacterium WL0058 sp. nov., isolated from the sediment.</title>
        <authorList>
            <person name="Wang L."/>
            <person name="Zhang D."/>
        </authorList>
    </citation>
    <scope>NUCLEOTIDE SEQUENCE</scope>
    <source>
        <strain evidence="9">WL0058</strain>
    </source>
</reference>
<keyword evidence="5" id="KW-0547">Nucleotide-binding</keyword>
<evidence type="ECO:0000313" key="10">
    <source>
        <dbReference type="Proteomes" id="UP001196509"/>
    </source>
</evidence>
<keyword evidence="7" id="KW-0472">Membrane</keyword>
<dbReference type="InterPro" id="IPR017871">
    <property type="entry name" value="ABC_transporter-like_CS"/>
</dbReference>
<dbReference type="PROSITE" id="PS00211">
    <property type="entry name" value="ABC_TRANSPORTER_1"/>
    <property type="match status" value="1"/>
</dbReference>
<dbReference type="AlphaFoldDB" id="A0AAE3D1G1"/>
<evidence type="ECO:0000313" key="9">
    <source>
        <dbReference type="EMBL" id="MBW8637568.1"/>
    </source>
</evidence>
<dbReference type="PROSITE" id="PS50893">
    <property type="entry name" value="ABC_TRANSPORTER_2"/>
    <property type="match status" value="1"/>
</dbReference>
<organism evidence="9 10">
    <name type="scientific">Flavimaribacter sediminis</name>
    <dbReference type="NCBI Taxonomy" id="2865987"/>
    <lineage>
        <taxon>Bacteria</taxon>
        <taxon>Pseudomonadati</taxon>
        <taxon>Pseudomonadota</taxon>
        <taxon>Alphaproteobacteria</taxon>
        <taxon>Hyphomicrobiales</taxon>
        <taxon>Rhizobiaceae</taxon>
        <taxon>Flavimaribacter</taxon>
    </lineage>
</organism>
<keyword evidence="3" id="KW-0813">Transport</keyword>
<evidence type="ECO:0000259" key="8">
    <source>
        <dbReference type="PROSITE" id="PS50893"/>
    </source>
</evidence>
<dbReference type="InterPro" id="IPR003439">
    <property type="entry name" value="ABC_transporter-like_ATP-bd"/>
</dbReference>
<dbReference type="GO" id="GO:0005524">
    <property type="term" value="F:ATP binding"/>
    <property type="evidence" value="ECO:0007669"/>
    <property type="project" value="UniProtKB-KW"/>
</dbReference>
<sequence length="333" mass="35943">MTSPALDFRGLKIDVPGPAGPLPLIRDVTLSVGHGEIVGLVGESGSGKSLSALAALGFAPADSRVSGQIRIGDFEVIGAPADRLREVRGRRCAMIFQDATKSLNPYFTLGRQLSDVVSLNRGLSHRDAVDVVTQNLADMNLPDPGLMVGKYPHQLSGGQLQRAMIAMALSCEPEVLLADEPTTALDVTVQAQILVLLRELARQRNLSILFITHDLGVVAALCDRVAVMYAGTIVETAWCTELFANAMHPYTRKLLATAPVLGRGRATLPNIPGRVPELTDRRPGCLFAPRCERATELCREVRPLLLSHEPGHAAACHHPHRIDEVTAREDIFP</sequence>
<evidence type="ECO:0000256" key="2">
    <source>
        <dbReference type="ARBA" id="ARBA00005417"/>
    </source>
</evidence>
<dbReference type="InterPro" id="IPR013563">
    <property type="entry name" value="Oligopep_ABC_C"/>
</dbReference>
<feature type="domain" description="ABC transporter" evidence="8">
    <location>
        <begin position="6"/>
        <end position="255"/>
    </location>
</feature>
<dbReference type="InterPro" id="IPR050388">
    <property type="entry name" value="ABC_Ni/Peptide_Import"/>
</dbReference>
<dbReference type="Pfam" id="PF00005">
    <property type="entry name" value="ABC_tran"/>
    <property type="match status" value="1"/>
</dbReference>
<evidence type="ECO:0000256" key="5">
    <source>
        <dbReference type="ARBA" id="ARBA00022741"/>
    </source>
</evidence>
<dbReference type="FunFam" id="3.40.50.300:FF:000016">
    <property type="entry name" value="Oligopeptide ABC transporter ATP-binding component"/>
    <property type="match status" value="1"/>
</dbReference>
<comment type="similarity">
    <text evidence="2">Belongs to the ABC transporter superfamily.</text>
</comment>
<name>A0AAE3D1G1_9HYPH</name>
<dbReference type="SUPFAM" id="SSF52540">
    <property type="entry name" value="P-loop containing nucleoside triphosphate hydrolases"/>
    <property type="match status" value="1"/>
</dbReference>
<dbReference type="InterPro" id="IPR003593">
    <property type="entry name" value="AAA+_ATPase"/>
</dbReference>
<dbReference type="Proteomes" id="UP001196509">
    <property type="component" value="Unassembled WGS sequence"/>
</dbReference>
<dbReference type="CDD" id="cd03257">
    <property type="entry name" value="ABC_NikE_OppD_transporters"/>
    <property type="match status" value="1"/>
</dbReference>
<dbReference type="Gene3D" id="3.40.50.300">
    <property type="entry name" value="P-loop containing nucleotide triphosphate hydrolases"/>
    <property type="match status" value="1"/>
</dbReference>
<evidence type="ECO:0000256" key="1">
    <source>
        <dbReference type="ARBA" id="ARBA00004417"/>
    </source>
</evidence>
<proteinExistence type="inferred from homology"/>
<keyword evidence="10" id="KW-1185">Reference proteome</keyword>
<dbReference type="GO" id="GO:0005886">
    <property type="term" value="C:plasma membrane"/>
    <property type="evidence" value="ECO:0007669"/>
    <property type="project" value="UniProtKB-SubCell"/>
</dbReference>
<gene>
    <name evidence="9" type="ORF">K1W69_10240</name>
</gene>
<keyword evidence="4" id="KW-1003">Cell membrane</keyword>
<dbReference type="RefSeq" id="WP_220228264.1">
    <property type="nucleotide sequence ID" value="NZ_JAICBX010000002.1"/>
</dbReference>
<dbReference type="GO" id="GO:0055085">
    <property type="term" value="P:transmembrane transport"/>
    <property type="evidence" value="ECO:0007669"/>
    <property type="project" value="UniProtKB-ARBA"/>
</dbReference>
<dbReference type="EMBL" id="JAICBX010000002">
    <property type="protein sequence ID" value="MBW8637568.1"/>
    <property type="molecule type" value="Genomic_DNA"/>
</dbReference>
<dbReference type="Pfam" id="PF08352">
    <property type="entry name" value="oligo_HPY"/>
    <property type="match status" value="1"/>
</dbReference>
<dbReference type="GO" id="GO:0016887">
    <property type="term" value="F:ATP hydrolysis activity"/>
    <property type="evidence" value="ECO:0007669"/>
    <property type="project" value="InterPro"/>
</dbReference>
<dbReference type="NCBIfam" id="TIGR01727">
    <property type="entry name" value="oligo_HPY"/>
    <property type="match status" value="1"/>
</dbReference>
<dbReference type="GO" id="GO:0015833">
    <property type="term" value="P:peptide transport"/>
    <property type="evidence" value="ECO:0007669"/>
    <property type="project" value="InterPro"/>
</dbReference>
<dbReference type="PANTHER" id="PTHR43297">
    <property type="entry name" value="OLIGOPEPTIDE TRANSPORT ATP-BINDING PROTEIN APPD"/>
    <property type="match status" value="1"/>
</dbReference>
<evidence type="ECO:0000256" key="7">
    <source>
        <dbReference type="ARBA" id="ARBA00023136"/>
    </source>
</evidence>
<dbReference type="PANTHER" id="PTHR43297:SF2">
    <property type="entry name" value="DIPEPTIDE TRANSPORT ATP-BINDING PROTEIN DPPD"/>
    <property type="match status" value="1"/>
</dbReference>
<accession>A0AAE3D1G1</accession>
<dbReference type="SMART" id="SM00382">
    <property type="entry name" value="AAA"/>
    <property type="match status" value="1"/>
</dbReference>
<evidence type="ECO:0000256" key="6">
    <source>
        <dbReference type="ARBA" id="ARBA00022840"/>
    </source>
</evidence>
<dbReference type="InterPro" id="IPR027417">
    <property type="entry name" value="P-loop_NTPase"/>
</dbReference>
<evidence type="ECO:0000256" key="3">
    <source>
        <dbReference type="ARBA" id="ARBA00022448"/>
    </source>
</evidence>
<comment type="subcellular location">
    <subcellularLocation>
        <location evidence="1">Cell inner membrane</location>
        <topology evidence="1">Peripheral membrane protein</topology>
    </subcellularLocation>
</comment>